<dbReference type="Proteomes" id="UP001341840">
    <property type="component" value="Unassembled WGS sequence"/>
</dbReference>
<dbReference type="EMBL" id="JASCZI010090673">
    <property type="protein sequence ID" value="MED6144683.1"/>
    <property type="molecule type" value="Genomic_DNA"/>
</dbReference>
<proteinExistence type="predicted"/>
<reference evidence="2 3" key="1">
    <citation type="journal article" date="2023" name="Plants (Basel)">
        <title>Bridging the Gap: Combining Genomics and Transcriptomics Approaches to Understand Stylosanthes scabra, an Orphan Legume from the Brazilian Caatinga.</title>
        <authorList>
            <person name="Ferreira-Neto J.R.C."/>
            <person name="da Silva M.D."/>
            <person name="Binneck E."/>
            <person name="de Melo N.F."/>
            <person name="da Silva R.H."/>
            <person name="de Melo A.L.T.M."/>
            <person name="Pandolfi V."/>
            <person name="Bustamante F.O."/>
            <person name="Brasileiro-Vidal A.C."/>
            <person name="Benko-Iseppon A.M."/>
        </authorList>
    </citation>
    <scope>NUCLEOTIDE SEQUENCE [LARGE SCALE GENOMIC DNA]</scope>
    <source>
        <tissue evidence="2">Leaves</tissue>
    </source>
</reference>
<feature type="region of interest" description="Disordered" evidence="1">
    <location>
        <begin position="1"/>
        <end position="24"/>
    </location>
</feature>
<evidence type="ECO:0000313" key="3">
    <source>
        <dbReference type="Proteomes" id="UP001341840"/>
    </source>
</evidence>
<evidence type="ECO:0008006" key="4">
    <source>
        <dbReference type="Google" id="ProtNLM"/>
    </source>
</evidence>
<comment type="caution">
    <text evidence="2">The sequence shown here is derived from an EMBL/GenBank/DDBJ whole genome shotgun (WGS) entry which is preliminary data.</text>
</comment>
<evidence type="ECO:0000256" key="1">
    <source>
        <dbReference type="SAM" id="MobiDB-lite"/>
    </source>
</evidence>
<organism evidence="2 3">
    <name type="scientific">Stylosanthes scabra</name>
    <dbReference type="NCBI Taxonomy" id="79078"/>
    <lineage>
        <taxon>Eukaryota</taxon>
        <taxon>Viridiplantae</taxon>
        <taxon>Streptophyta</taxon>
        <taxon>Embryophyta</taxon>
        <taxon>Tracheophyta</taxon>
        <taxon>Spermatophyta</taxon>
        <taxon>Magnoliopsida</taxon>
        <taxon>eudicotyledons</taxon>
        <taxon>Gunneridae</taxon>
        <taxon>Pentapetalae</taxon>
        <taxon>rosids</taxon>
        <taxon>fabids</taxon>
        <taxon>Fabales</taxon>
        <taxon>Fabaceae</taxon>
        <taxon>Papilionoideae</taxon>
        <taxon>50 kb inversion clade</taxon>
        <taxon>dalbergioids sensu lato</taxon>
        <taxon>Dalbergieae</taxon>
        <taxon>Pterocarpus clade</taxon>
        <taxon>Stylosanthes</taxon>
    </lineage>
</organism>
<feature type="region of interest" description="Disordered" evidence="1">
    <location>
        <begin position="51"/>
        <end position="96"/>
    </location>
</feature>
<dbReference type="InterPro" id="IPR035969">
    <property type="entry name" value="Rab-GAP_TBC_sf"/>
</dbReference>
<sequence length="175" mass="19568">MENSNDDDSKQENKDSAATVDSRFNQTLRNVQGLLKGRSIPGKILLSQRVDLPDNPNLYSPPYERSSPLSDIGTSDHTSETLEEEVRSTSKPIDSPNENVLKLATLRVENLSEEVRKSSMSSARATDSARVMKFNKVLSGTMVILDKLRELAWSGVPDYMRPTVWRLLLIEGKGF</sequence>
<evidence type="ECO:0000313" key="2">
    <source>
        <dbReference type="EMBL" id="MED6144683.1"/>
    </source>
</evidence>
<gene>
    <name evidence="2" type="ORF">PIB30_118449</name>
</gene>
<feature type="compositionally biased region" description="Basic and acidic residues" evidence="1">
    <location>
        <begin position="77"/>
        <end position="88"/>
    </location>
</feature>
<accession>A0ABU6T9U4</accession>
<dbReference type="SUPFAM" id="SSF47923">
    <property type="entry name" value="Ypt/Rab-GAP domain of gyp1p"/>
    <property type="match status" value="1"/>
</dbReference>
<protein>
    <recommendedName>
        <fullName evidence="4">Rab-GAP TBC domain-containing protein</fullName>
    </recommendedName>
</protein>
<feature type="compositionally biased region" description="Polar residues" evidence="1">
    <location>
        <begin position="67"/>
        <end position="76"/>
    </location>
</feature>
<keyword evidence="3" id="KW-1185">Reference proteome</keyword>
<name>A0ABU6T9U4_9FABA</name>